<reference evidence="2" key="1">
    <citation type="journal article" date="2024" name="J Bioinform Genom">
        <title>Complete genome sequence of the type strain bacterium Sphaerochaeta associata GLS2t (VKM B-2742)t.</title>
        <authorList>
            <person name="Troshina O.Y."/>
            <person name="Tepeeva A.N."/>
            <person name="Arzamasceva V.O."/>
            <person name="Whitman W.B."/>
            <person name="Varghese N."/>
            <person name="Shapiro N."/>
            <person name="Woyke T."/>
            <person name="Kripides N.C."/>
            <person name="Vasilenko O.V."/>
        </authorList>
    </citation>
    <scope>NUCLEOTIDE SEQUENCE [LARGE SCALE GENOMIC DNA]</scope>
    <source>
        <strain evidence="2">GLS2T</strain>
    </source>
</reference>
<sequence length="144" mass="16358">MVLLDTVPGTLFLKTLDSNRYLAIPVELLEFVPGTAGFESGSKVVSSYKDYDRVNHLNNVNSFHSLIERWYNKMGGVASKYINRYAALFNIRFQVGRMDPSEALLLVKSRLRGIKGNSFVTIERLKQEKLFSPPELRWEAGQTA</sequence>
<dbReference type="Proteomes" id="UP000829708">
    <property type="component" value="Chromosome"/>
</dbReference>
<evidence type="ECO:0000313" key="1">
    <source>
        <dbReference type="EMBL" id="UOM51856.1"/>
    </source>
</evidence>
<organism evidence="1 2">
    <name type="scientific">Sphaerochaeta associata</name>
    <dbReference type="NCBI Taxonomy" id="1129264"/>
    <lineage>
        <taxon>Bacteria</taxon>
        <taxon>Pseudomonadati</taxon>
        <taxon>Spirochaetota</taxon>
        <taxon>Spirochaetia</taxon>
        <taxon>Spirochaetales</taxon>
        <taxon>Sphaerochaetaceae</taxon>
        <taxon>Sphaerochaeta</taxon>
    </lineage>
</organism>
<gene>
    <name evidence="1" type="ORF">MUG09_03580</name>
</gene>
<dbReference type="EMBL" id="CP094929">
    <property type="protein sequence ID" value="UOM51856.1"/>
    <property type="molecule type" value="Genomic_DNA"/>
</dbReference>
<proteinExistence type="predicted"/>
<keyword evidence="2" id="KW-1185">Reference proteome</keyword>
<dbReference type="RefSeq" id="WP_244773641.1">
    <property type="nucleotide sequence ID" value="NZ_CP094929.1"/>
</dbReference>
<evidence type="ECO:0000313" key="2">
    <source>
        <dbReference type="Proteomes" id="UP000829708"/>
    </source>
</evidence>
<protein>
    <submittedName>
        <fullName evidence="1">Uncharacterized protein</fullName>
    </submittedName>
</protein>
<name>A0ABY4DC69_9SPIR</name>
<accession>A0ABY4DC69</accession>